<dbReference type="GO" id="GO:0036488">
    <property type="term" value="C:CHOP-C/EBP complex"/>
    <property type="evidence" value="ECO:0007669"/>
    <property type="project" value="TreeGrafter"/>
</dbReference>
<evidence type="ECO:0000256" key="18">
    <source>
        <dbReference type="ARBA" id="ARBA00029580"/>
    </source>
</evidence>
<evidence type="ECO:0000256" key="22">
    <source>
        <dbReference type="SAM" id="MobiDB-lite"/>
    </source>
</evidence>
<evidence type="ECO:0000256" key="8">
    <source>
        <dbReference type="ARBA" id="ARBA00022703"/>
    </source>
</evidence>
<evidence type="ECO:0000256" key="6">
    <source>
        <dbReference type="ARBA" id="ARBA00022553"/>
    </source>
</evidence>
<evidence type="ECO:0000256" key="3">
    <source>
        <dbReference type="ARBA" id="ARBA00016478"/>
    </source>
</evidence>
<organism evidence="24 25">
    <name type="scientific">Strix occidentalis caurina</name>
    <name type="common">northern spotted owl</name>
    <dbReference type="NCBI Taxonomy" id="311401"/>
    <lineage>
        <taxon>Eukaryota</taxon>
        <taxon>Metazoa</taxon>
        <taxon>Chordata</taxon>
        <taxon>Craniata</taxon>
        <taxon>Vertebrata</taxon>
        <taxon>Euteleostomi</taxon>
        <taxon>Archelosauria</taxon>
        <taxon>Archosauria</taxon>
        <taxon>Dinosauria</taxon>
        <taxon>Saurischia</taxon>
        <taxon>Theropoda</taxon>
        <taxon>Coelurosauria</taxon>
        <taxon>Aves</taxon>
        <taxon>Neognathae</taxon>
        <taxon>Neoaves</taxon>
        <taxon>Telluraves</taxon>
        <taxon>Strigiformes</taxon>
        <taxon>Strigidae</taxon>
        <taxon>Strix</taxon>
    </lineage>
</organism>
<keyword evidence="16" id="KW-0834">Unfolded protein response</keyword>
<keyword evidence="10" id="KW-0832">Ubl conjugation</keyword>
<dbReference type="GO" id="GO:0005737">
    <property type="term" value="C:cytoplasm"/>
    <property type="evidence" value="ECO:0007669"/>
    <property type="project" value="UniProtKB-SubCell"/>
</dbReference>
<keyword evidence="7" id="KW-0879">Wnt signaling pathway</keyword>
<dbReference type="GO" id="GO:0000978">
    <property type="term" value="F:RNA polymerase II cis-regulatory region sequence-specific DNA binding"/>
    <property type="evidence" value="ECO:0007669"/>
    <property type="project" value="TreeGrafter"/>
</dbReference>
<reference evidence="24" key="2">
    <citation type="submission" date="2025-09" db="UniProtKB">
        <authorList>
            <consortium name="Ensembl"/>
        </authorList>
    </citation>
    <scope>IDENTIFICATION</scope>
</reference>
<dbReference type="Ensembl" id="ENSSOCT00000009688.1">
    <property type="protein sequence ID" value="ENSSOCP00000009444.1"/>
    <property type="gene ID" value="ENSSOCG00000007213.1"/>
</dbReference>
<evidence type="ECO:0000256" key="11">
    <source>
        <dbReference type="ARBA" id="ARBA00023015"/>
    </source>
</evidence>
<dbReference type="GO" id="GO:0006983">
    <property type="term" value="P:ER overload response"/>
    <property type="evidence" value="ECO:0007669"/>
    <property type="project" value="TreeGrafter"/>
</dbReference>
<evidence type="ECO:0000256" key="1">
    <source>
        <dbReference type="ARBA" id="ARBA00004496"/>
    </source>
</evidence>
<feature type="domain" description="BZIP" evidence="23">
    <location>
        <begin position="123"/>
        <end position="158"/>
    </location>
</feature>
<evidence type="ECO:0000259" key="23">
    <source>
        <dbReference type="Pfam" id="PF07716"/>
    </source>
</evidence>
<dbReference type="GO" id="GO:0046982">
    <property type="term" value="F:protein heterodimerization activity"/>
    <property type="evidence" value="ECO:0007669"/>
    <property type="project" value="TreeGrafter"/>
</dbReference>
<proteinExistence type="inferred from homology"/>
<keyword evidence="11" id="KW-0805">Transcription regulation</keyword>
<keyword evidence="9" id="KW-0338">Growth arrest</keyword>
<evidence type="ECO:0000256" key="16">
    <source>
        <dbReference type="ARBA" id="ARBA00023230"/>
    </source>
</evidence>
<comment type="subcellular location">
    <subcellularLocation>
        <location evidence="1">Cytoplasm</location>
    </subcellularLocation>
</comment>
<dbReference type="InterPro" id="IPR016670">
    <property type="entry name" value="DNA_damage_induc_transcript_3"/>
</dbReference>
<dbReference type="GO" id="GO:0006986">
    <property type="term" value="P:response to unfolded protein"/>
    <property type="evidence" value="ECO:0007669"/>
    <property type="project" value="UniProtKB-KW"/>
</dbReference>
<dbReference type="GO" id="GO:0070059">
    <property type="term" value="P:intrinsic apoptotic signaling pathway in response to endoplasmic reticulum stress"/>
    <property type="evidence" value="ECO:0007669"/>
    <property type="project" value="TreeGrafter"/>
</dbReference>
<evidence type="ECO:0000256" key="21">
    <source>
        <dbReference type="ARBA" id="ARBA00032567"/>
    </source>
</evidence>
<reference evidence="24" key="1">
    <citation type="submission" date="2025-08" db="UniProtKB">
        <authorList>
            <consortium name="Ensembl"/>
        </authorList>
    </citation>
    <scope>IDENTIFICATION</scope>
</reference>
<evidence type="ECO:0000256" key="15">
    <source>
        <dbReference type="ARBA" id="ARBA00023163"/>
    </source>
</evidence>
<dbReference type="AlphaFoldDB" id="A0A8D0F0C2"/>
<dbReference type="PANTHER" id="PTHR16833">
    <property type="entry name" value="DNA DAMAGE-INDUCIBLE TRANSCRIPT 3 DDIT3"/>
    <property type="match status" value="1"/>
</dbReference>
<evidence type="ECO:0000256" key="12">
    <source>
        <dbReference type="ARBA" id="ARBA00023016"/>
    </source>
</evidence>
<evidence type="ECO:0000256" key="19">
    <source>
        <dbReference type="ARBA" id="ARBA00029747"/>
    </source>
</evidence>
<protein>
    <recommendedName>
        <fullName evidence="3">DNA damage-inducible transcript 3 protein</fullName>
    </recommendedName>
    <alternativeName>
        <fullName evidence="20">C/EBP zeta</fullName>
    </alternativeName>
    <alternativeName>
        <fullName evidence="18">C/EBP-homologous protein</fullName>
    </alternativeName>
    <alternativeName>
        <fullName evidence="21">C/EBP-homologous protein 10</fullName>
    </alternativeName>
    <alternativeName>
        <fullName evidence="19">CCAAT/enhancer-binding protein homologous protein</fullName>
    </alternativeName>
</protein>
<feature type="region of interest" description="Disordered" evidence="22">
    <location>
        <begin position="178"/>
        <end position="198"/>
    </location>
</feature>
<dbReference type="Pfam" id="PF07716">
    <property type="entry name" value="bZIP_2"/>
    <property type="match status" value="1"/>
</dbReference>
<keyword evidence="5" id="KW-0678">Repressor</keyword>
<evidence type="ECO:0000256" key="2">
    <source>
        <dbReference type="ARBA" id="ARBA00007163"/>
    </source>
</evidence>
<evidence type="ECO:0000256" key="20">
    <source>
        <dbReference type="ARBA" id="ARBA00031701"/>
    </source>
</evidence>
<keyword evidence="17" id="KW-0131">Cell cycle</keyword>
<dbReference type="GO" id="GO:0051726">
    <property type="term" value="P:regulation of cell cycle"/>
    <property type="evidence" value="ECO:0007669"/>
    <property type="project" value="UniProtKB-KW"/>
</dbReference>
<evidence type="ECO:0000256" key="14">
    <source>
        <dbReference type="ARBA" id="ARBA00023159"/>
    </source>
</evidence>
<keyword evidence="12" id="KW-0346">Stress response</keyword>
<dbReference type="Proteomes" id="UP000694551">
    <property type="component" value="Unplaced"/>
</dbReference>
<keyword evidence="13" id="KW-0238">DNA-binding</keyword>
<keyword evidence="8" id="KW-0053">Apoptosis</keyword>
<dbReference type="InterPro" id="IPR046347">
    <property type="entry name" value="bZIP_sf"/>
</dbReference>
<keyword evidence="14" id="KW-0010">Activator</keyword>
<dbReference type="GO" id="GO:1990622">
    <property type="term" value="C:CHOP-ATF3 complex"/>
    <property type="evidence" value="ECO:0007669"/>
    <property type="project" value="TreeGrafter"/>
</dbReference>
<dbReference type="InterPro" id="IPR004827">
    <property type="entry name" value="bZIP"/>
</dbReference>
<evidence type="ECO:0000256" key="5">
    <source>
        <dbReference type="ARBA" id="ARBA00022491"/>
    </source>
</evidence>
<keyword evidence="25" id="KW-1185">Reference proteome</keyword>
<evidence type="ECO:0000256" key="13">
    <source>
        <dbReference type="ARBA" id="ARBA00023125"/>
    </source>
</evidence>
<dbReference type="GO" id="GO:1990617">
    <property type="term" value="C:CHOP-ATF4 complex"/>
    <property type="evidence" value="ECO:0007669"/>
    <property type="project" value="TreeGrafter"/>
</dbReference>
<feature type="compositionally biased region" description="Basic and acidic residues" evidence="22">
    <location>
        <begin position="125"/>
        <end position="138"/>
    </location>
</feature>
<comment type="similarity">
    <text evidence="2">Belongs to the bZIP family.</text>
</comment>
<sequence length="198" mass="20944">MAAEGLPVGGPGWELEAWYQDLEEVLAAAEPSGPSPPWGTEQAELVPLWGTEGAGGDPELDTALAAELLELLGPESPTSTEPAGPPSTASRSPPTQQGAKEEDEDSAAGRGVKRKRCSGSVASRELAKRREQANEQRVLELTAHNEQLREQIRRLSAEVEHTRAALIDRIVNLRGAEAPALPRGGSQELEGHGPPGTD</sequence>
<dbReference type="GO" id="GO:0016055">
    <property type="term" value="P:Wnt signaling pathway"/>
    <property type="evidence" value="ECO:0007669"/>
    <property type="project" value="UniProtKB-KW"/>
</dbReference>
<dbReference type="GO" id="GO:0000122">
    <property type="term" value="P:negative regulation of transcription by RNA polymerase II"/>
    <property type="evidence" value="ECO:0007669"/>
    <property type="project" value="TreeGrafter"/>
</dbReference>
<dbReference type="GO" id="GO:0001228">
    <property type="term" value="F:DNA-binding transcription activator activity, RNA polymerase II-specific"/>
    <property type="evidence" value="ECO:0007669"/>
    <property type="project" value="TreeGrafter"/>
</dbReference>
<evidence type="ECO:0000256" key="10">
    <source>
        <dbReference type="ARBA" id="ARBA00022843"/>
    </source>
</evidence>
<dbReference type="SUPFAM" id="SSF57959">
    <property type="entry name" value="Leucine zipper domain"/>
    <property type="match status" value="1"/>
</dbReference>
<dbReference type="PANTHER" id="PTHR16833:SF0">
    <property type="entry name" value="DNA DAMAGE-INDUCIBLE TRANSCRIPT 3 PROTEIN"/>
    <property type="match status" value="1"/>
</dbReference>
<evidence type="ECO:0000256" key="17">
    <source>
        <dbReference type="ARBA" id="ARBA00023306"/>
    </source>
</evidence>
<keyword evidence="6" id="KW-0597">Phosphoprotein</keyword>
<dbReference type="Gene3D" id="1.20.5.170">
    <property type="match status" value="1"/>
</dbReference>
<evidence type="ECO:0000256" key="4">
    <source>
        <dbReference type="ARBA" id="ARBA00022490"/>
    </source>
</evidence>
<evidence type="ECO:0000313" key="25">
    <source>
        <dbReference type="Proteomes" id="UP000694551"/>
    </source>
</evidence>
<keyword evidence="15" id="KW-0804">Transcription</keyword>
<keyword evidence="4" id="KW-0963">Cytoplasm</keyword>
<accession>A0A8D0F0C2</accession>
<feature type="compositionally biased region" description="Low complexity" evidence="22">
    <location>
        <begin position="61"/>
        <end position="72"/>
    </location>
</feature>
<evidence type="ECO:0000256" key="9">
    <source>
        <dbReference type="ARBA" id="ARBA00022810"/>
    </source>
</evidence>
<feature type="compositionally biased region" description="Polar residues" evidence="22">
    <location>
        <begin position="76"/>
        <end position="98"/>
    </location>
</feature>
<name>A0A8D0F0C2_STROC</name>
<feature type="region of interest" description="Disordered" evidence="22">
    <location>
        <begin position="27"/>
        <end position="141"/>
    </location>
</feature>
<evidence type="ECO:0000256" key="7">
    <source>
        <dbReference type="ARBA" id="ARBA00022687"/>
    </source>
</evidence>
<evidence type="ECO:0000313" key="24">
    <source>
        <dbReference type="Ensembl" id="ENSSOCP00000009444.1"/>
    </source>
</evidence>